<dbReference type="EMBL" id="GEFH01002240">
    <property type="protein sequence ID" value="JAP66341.1"/>
    <property type="molecule type" value="mRNA"/>
</dbReference>
<proteinExistence type="evidence at transcript level"/>
<feature type="signal peptide" evidence="1">
    <location>
        <begin position="1"/>
        <end position="22"/>
    </location>
</feature>
<sequence>MDKVKAGCLCVALLAAIAYAKANDKPNGCDRVSSSSFGRESRPPFGLYCERCHNKTHPNRSWLGTNFRKPKCTICCVGKDSSGNIYYNITTLPKKTCRK</sequence>
<name>A0A131XLD9_9ACAR</name>
<keyword evidence="1" id="KW-0732">Signal</keyword>
<evidence type="ECO:0000256" key="1">
    <source>
        <dbReference type="SAM" id="SignalP"/>
    </source>
</evidence>
<reference evidence="2" key="1">
    <citation type="journal article" date="2017" name="Ticks Tick Borne Dis.">
        <title>An insight into the sialome of Hyalomma excavatum.</title>
        <authorList>
            <person name="Ribeiro J.M."/>
            <person name="Slovak M."/>
            <person name="Francischetti I.M."/>
        </authorList>
    </citation>
    <scope>NUCLEOTIDE SEQUENCE</scope>
    <source>
        <strain evidence="2">Samish</strain>
        <tissue evidence="2">Salivary glands</tissue>
    </source>
</reference>
<feature type="chain" id="PRO_5007283965" evidence="1">
    <location>
        <begin position="23"/>
        <end position="99"/>
    </location>
</feature>
<evidence type="ECO:0000313" key="2">
    <source>
        <dbReference type="EMBL" id="JAP66341.1"/>
    </source>
</evidence>
<dbReference type="AlphaFoldDB" id="A0A131XLD9"/>
<organism evidence="2">
    <name type="scientific">Hyalomma excavatum</name>
    <dbReference type="NCBI Taxonomy" id="257692"/>
    <lineage>
        <taxon>Eukaryota</taxon>
        <taxon>Metazoa</taxon>
        <taxon>Ecdysozoa</taxon>
        <taxon>Arthropoda</taxon>
        <taxon>Chelicerata</taxon>
        <taxon>Arachnida</taxon>
        <taxon>Acari</taxon>
        <taxon>Parasitiformes</taxon>
        <taxon>Ixodida</taxon>
        <taxon>Ixodoidea</taxon>
        <taxon>Ixodidae</taxon>
        <taxon>Hyalomminae</taxon>
        <taxon>Hyalomma</taxon>
    </lineage>
</organism>
<accession>A0A131XLD9</accession>
<protein>
    <submittedName>
        <fullName evidence="2">Putative conserved secreted protein</fullName>
    </submittedName>
</protein>